<gene>
    <name evidence="1" type="ORF">PVK06_016290</name>
</gene>
<protein>
    <submittedName>
        <fullName evidence="1">Uncharacterized protein</fullName>
    </submittedName>
</protein>
<dbReference type="PANTHER" id="PTHR35218:SF9">
    <property type="entry name" value="ENDONUCLEASE_EXONUCLEASE_PHOSPHATASE DOMAIN-CONTAINING PROTEIN"/>
    <property type="match status" value="1"/>
</dbReference>
<sequence>MNKDPTTSISPPKDLATSFHVNPTFKEAQFIPISNALDLKKHTAVTFQEKLDIKSKPKGCVSSKFVRVLWEYNREHRPDLISLLETRVSGEKADLVIAKLGFNNSHHVEAVVFSRGIWIGWKYSVNMEVLQGHPQFVLANVSNSSLR</sequence>
<dbReference type="Proteomes" id="UP001358586">
    <property type="component" value="Chromosome 5"/>
</dbReference>
<accession>A0ABR0Q0F8</accession>
<dbReference type="PANTHER" id="PTHR35218">
    <property type="entry name" value="RNASE H DOMAIN-CONTAINING PROTEIN"/>
    <property type="match status" value="1"/>
</dbReference>
<organism evidence="1 2">
    <name type="scientific">Gossypium arboreum</name>
    <name type="common">Tree cotton</name>
    <name type="synonym">Gossypium nanking</name>
    <dbReference type="NCBI Taxonomy" id="29729"/>
    <lineage>
        <taxon>Eukaryota</taxon>
        <taxon>Viridiplantae</taxon>
        <taxon>Streptophyta</taxon>
        <taxon>Embryophyta</taxon>
        <taxon>Tracheophyta</taxon>
        <taxon>Spermatophyta</taxon>
        <taxon>Magnoliopsida</taxon>
        <taxon>eudicotyledons</taxon>
        <taxon>Gunneridae</taxon>
        <taxon>Pentapetalae</taxon>
        <taxon>rosids</taxon>
        <taxon>malvids</taxon>
        <taxon>Malvales</taxon>
        <taxon>Malvaceae</taxon>
        <taxon>Malvoideae</taxon>
        <taxon>Gossypium</taxon>
    </lineage>
</organism>
<evidence type="ECO:0000313" key="1">
    <source>
        <dbReference type="EMBL" id="KAK5832488.1"/>
    </source>
</evidence>
<keyword evidence="2" id="KW-1185">Reference proteome</keyword>
<name>A0ABR0Q0F8_GOSAR</name>
<comment type="caution">
    <text evidence="1">The sequence shown here is derived from an EMBL/GenBank/DDBJ whole genome shotgun (WGS) entry which is preliminary data.</text>
</comment>
<reference evidence="1 2" key="1">
    <citation type="submission" date="2023-03" db="EMBL/GenBank/DDBJ databases">
        <title>WGS of Gossypium arboreum.</title>
        <authorList>
            <person name="Yu D."/>
        </authorList>
    </citation>
    <scope>NUCLEOTIDE SEQUENCE [LARGE SCALE GENOMIC DNA]</scope>
    <source>
        <tissue evidence="1">Leaf</tissue>
    </source>
</reference>
<proteinExistence type="predicted"/>
<evidence type="ECO:0000313" key="2">
    <source>
        <dbReference type="Proteomes" id="UP001358586"/>
    </source>
</evidence>
<dbReference type="EMBL" id="JARKNE010000005">
    <property type="protein sequence ID" value="KAK5832488.1"/>
    <property type="molecule type" value="Genomic_DNA"/>
</dbReference>